<dbReference type="InterPro" id="IPR028055">
    <property type="entry name" value="YidC/Oxa/ALB_C"/>
</dbReference>
<evidence type="ECO:0000256" key="4">
    <source>
        <dbReference type="ARBA" id="ARBA00022792"/>
    </source>
</evidence>
<keyword evidence="14" id="KW-1185">Reference proteome</keyword>
<evidence type="ECO:0000256" key="9">
    <source>
        <dbReference type="RuleBase" id="RU003945"/>
    </source>
</evidence>
<evidence type="ECO:0000256" key="7">
    <source>
        <dbReference type="ARBA" id="ARBA00023128"/>
    </source>
</evidence>
<proteinExistence type="inferred from homology"/>
<protein>
    <submittedName>
        <fullName evidence="13">YidC/Oxa1 family membrane protein insertase</fullName>
    </submittedName>
</protein>
<comment type="subcellular location">
    <subcellularLocation>
        <location evidence="9">Membrane</location>
        <topology evidence="9">Multi-pass membrane protein</topology>
    </subcellularLocation>
    <subcellularLocation>
        <location evidence="1">Mitochondrion inner membrane</location>
        <topology evidence="1">Multi-pass membrane protein</topology>
    </subcellularLocation>
</comment>
<feature type="transmembrane region" description="Helical" evidence="11">
    <location>
        <begin position="309"/>
        <end position="331"/>
    </location>
</feature>
<evidence type="ECO:0000256" key="2">
    <source>
        <dbReference type="ARBA" id="ARBA00009877"/>
    </source>
</evidence>
<dbReference type="EMBL" id="JAQQWI010000016">
    <property type="protein sequence ID" value="KAK8007997.1"/>
    <property type="molecule type" value="Genomic_DNA"/>
</dbReference>
<keyword evidence="3 9" id="KW-0812">Transmembrane</keyword>
<dbReference type="Pfam" id="PF02096">
    <property type="entry name" value="60KD_IMP"/>
    <property type="match status" value="1"/>
</dbReference>
<dbReference type="InterPro" id="IPR001708">
    <property type="entry name" value="YidC/ALB3/OXA1/COX18"/>
</dbReference>
<sequence>MLPARALSGSSASPAMMLRHCVSGSRTGNVKLASSLASSTRQFSQMRKLGSTSSNPSSSLRGQVSGMPRLASMKLSPASSNAFAQRAGATRALSMWSLWPFGSGTKQQPPAADPTSVPETATAVPASSPSLWDSPSKLPADAAQASPVATSTTTTPDATAATTGLPGSGPESSNLSSILPDSFDELGIQNILDMPEQIGYLKDLGLDFGWGPTAMCEWLVEHLHVTGGLEWWGAIGAAALIIRLAMVWPSILGAKYSGRMQIVSKDPEFIQAQDEFKFAVSQQDQTAIMKHRGTMLRLQRAAGTSTPKAILPPLIAIPLSYGMFRLLRAMAALPVPSLETGGIAWFADLSVYDPTYALPMATAVLAVAMFKYQQMSTLHKTPQSESMGKFFIYGMTPFMFLCTMWLPAALQWFFFTFSALSTLQNWVLIQPSVRRACGLPPLSSGGAAPMSQSQYKRMGIGYQAPSQPAITVKPAEEPSAKGIKGMMEGASKKFQGVGEGVTNAIKDYSGGEKGIARKKAAEYEARRAREEKEKSLRRLEEQRRRRSSPPRA</sequence>
<dbReference type="PANTHER" id="PTHR12428:SF66">
    <property type="entry name" value="MITOCHONDRIAL INNER MEMBRANE PROTEIN OXA1L"/>
    <property type="match status" value="1"/>
</dbReference>
<feature type="region of interest" description="Disordered" evidence="10">
    <location>
        <begin position="104"/>
        <end position="176"/>
    </location>
</feature>
<comment type="similarity">
    <text evidence="2 9">Belongs to the OXA1/ALB3/YidC family.</text>
</comment>
<comment type="caution">
    <text evidence="13">The sequence shown here is derived from an EMBL/GenBank/DDBJ whole genome shotgun (WGS) entry which is preliminary data.</text>
</comment>
<dbReference type="PANTHER" id="PTHR12428">
    <property type="entry name" value="OXA1"/>
    <property type="match status" value="1"/>
</dbReference>
<name>A0ABR1RCR9_9PEZI</name>
<feature type="compositionally biased region" description="Basic and acidic residues" evidence="10">
    <location>
        <begin position="524"/>
        <end position="543"/>
    </location>
</feature>
<evidence type="ECO:0000313" key="14">
    <source>
        <dbReference type="Proteomes" id="UP001396898"/>
    </source>
</evidence>
<feature type="domain" description="Membrane insertase YidC/Oxa/ALB C-terminal" evidence="12">
    <location>
        <begin position="231"/>
        <end position="428"/>
    </location>
</feature>
<evidence type="ECO:0000256" key="6">
    <source>
        <dbReference type="ARBA" id="ARBA00022989"/>
    </source>
</evidence>
<dbReference type="Proteomes" id="UP001396898">
    <property type="component" value="Unassembled WGS sequence"/>
</dbReference>
<evidence type="ECO:0000256" key="3">
    <source>
        <dbReference type="ARBA" id="ARBA00022692"/>
    </source>
</evidence>
<evidence type="ECO:0000256" key="1">
    <source>
        <dbReference type="ARBA" id="ARBA00004448"/>
    </source>
</evidence>
<reference evidence="13 14" key="1">
    <citation type="submission" date="2023-01" db="EMBL/GenBank/DDBJ databases">
        <title>Analysis of 21 Apiospora genomes using comparative genomics revels a genus with tremendous synthesis potential of carbohydrate active enzymes and secondary metabolites.</title>
        <authorList>
            <person name="Sorensen T."/>
        </authorList>
    </citation>
    <scope>NUCLEOTIDE SEQUENCE [LARGE SCALE GENOMIC DNA]</scope>
    <source>
        <strain evidence="13 14">CBS 20057</strain>
    </source>
</reference>
<keyword evidence="7" id="KW-0496">Mitochondrion</keyword>
<keyword evidence="6 11" id="KW-1133">Transmembrane helix</keyword>
<keyword evidence="5" id="KW-0809">Transit peptide</keyword>
<feature type="transmembrane region" description="Helical" evidence="11">
    <location>
        <begin position="351"/>
        <end position="370"/>
    </location>
</feature>
<feature type="transmembrane region" description="Helical" evidence="11">
    <location>
        <begin position="390"/>
        <end position="406"/>
    </location>
</feature>
<keyword evidence="8 11" id="KW-0472">Membrane</keyword>
<feature type="transmembrane region" description="Helical" evidence="11">
    <location>
        <begin position="231"/>
        <end position="252"/>
    </location>
</feature>
<evidence type="ECO:0000256" key="10">
    <source>
        <dbReference type="SAM" id="MobiDB-lite"/>
    </source>
</evidence>
<evidence type="ECO:0000259" key="12">
    <source>
        <dbReference type="Pfam" id="PF02096"/>
    </source>
</evidence>
<evidence type="ECO:0000256" key="8">
    <source>
        <dbReference type="ARBA" id="ARBA00023136"/>
    </source>
</evidence>
<feature type="region of interest" description="Disordered" evidence="10">
    <location>
        <begin position="524"/>
        <end position="552"/>
    </location>
</feature>
<dbReference type="CDD" id="cd20069">
    <property type="entry name" value="5TM_Oxa1-like"/>
    <property type="match status" value="1"/>
</dbReference>
<feature type="compositionally biased region" description="Low complexity" evidence="10">
    <location>
        <begin position="142"/>
        <end position="163"/>
    </location>
</feature>
<organism evidence="13 14">
    <name type="scientific">Apiospora marii</name>
    <dbReference type="NCBI Taxonomy" id="335849"/>
    <lineage>
        <taxon>Eukaryota</taxon>
        <taxon>Fungi</taxon>
        <taxon>Dikarya</taxon>
        <taxon>Ascomycota</taxon>
        <taxon>Pezizomycotina</taxon>
        <taxon>Sordariomycetes</taxon>
        <taxon>Xylariomycetidae</taxon>
        <taxon>Amphisphaeriales</taxon>
        <taxon>Apiosporaceae</taxon>
        <taxon>Apiospora</taxon>
    </lineage>
</organism>
<evidence type="ECO:0000256" key="11">
    <source>
        <dbReference type="SAM" id="Phobius"/>
    </source>
</evidence>
<accession>A0ABR1RCR9</accession>
<evidence type="ECO:0000313" key="13">
    <source>
        <dbReference type="EMBL" id="KAK8007997.1"/>
    </source>
</evidence>
<evidence type="ECO:0000256" key="5">
    <source>
        <dbReference type="ARBA" id="ARBA00022946"/>
    </source>
</evidence>
<gene>
    <name evidence="13" type="ORF">PG991_010548</name>
</gene>
<keyword evidence="4" id="KW-0999">Mitochondrion inner membrane</keyword>